<dbReference type="Gene3D" id="3.40.50.1820">
    <property type="entry name" value="alpha/beta hydrolase"/>
    <property type="match status" value="1"/>
</dbReference>
<dbReference type="Proteomes" id="UP001157034">
    <property type="component" value="Unassembled WGS sequence"/>
</dbReference>
<protein>
    <submittedName>
        <fullName evidence="1">Uncharacterized protein</fullName>
    </submittedName>
</protein>
<keyword evidence="2" id="KW-1185">Reference proteome</keyword>
<name>A0ABQ6KAE9_9MICO</name>
<dbReference type="RefSeq" id="WP_284255793.1">
    <property type="nucleotide sequence ID" value="NZ_BSVB01000001.1"/>
</dbReference>
<evidence type="ECO:0000313" key="2">
    <source>
        <dbReference type="Proteomes" id="UP001157034"/>
    </source>
</evidence>
<comment type="caution">
    <text evidence="1">The sequence shown here is derived from an EMBL/GenBank/DDBJ whole genome shotgun (WGS) entry which is preliminary data.</text>
</comment>
<accession>A0ABQ6KAE9</accession>
<proteinExistence type="predicted"/>
<gene>
    <name evidence="1" type="ORF">GCM10025881_37010</name>
</gene>
<dbReference type="SUPFAM" id="SSF53474">
    <property type="entry name" value="alpha/beta-Hydrolases"/>
    <property type="match status" value="1"/>
</dbReference>
<reference evidence="2" key="1">
    <citation type="journal article" date="2019" name="Int. J. Syst. Evol. Microbiol.">
        <title>The Global Catalogue of Microorganisms (GCM) 10K type strain sequencing project: providing services to taxonomists for standard genome sequencing and annotation.</title>
        <authorList>
            <consortium name="The Broad Institute Genomics Platform"/>
            <consortium name="The Broad Institute Genome Sequencing Center for Infectious Disease"/>
            <person name="Wu L."/>
            <person name="Ma J."/>
        </authorList>
    </citation>
    <scope>NUCLEOTIDE SEQUENCE [LARGE SCALE GENOMIC DNA]</scope>
    <source>
        <strain evidence="2">NBRC 108894</strain>
    </source>
</reference>
<dbReference type="InterPro" id="IPR029058">
    <property type="entry name" value="AB_hydrolase_fold"/>
</dbReference>
<evidence type="ECO:0000313" key="1">
    <source>
        <dbReference type="EMBL" id="GMA96877.1"/>
    </source>
</evidence>
<sequence>MFDQARKPPGRLFGLLGGYRAFERVGRRMRTNWLRFAFSGQVDAGWPRYDAEHRRTLIIDVDDRVEEDPRSELRRAWAGFVPHLFPK</sequence>
<dbReference type="EMBL" id="BSVB01000001">
    <property type="protein sequence ID" value="GMA96877.1"/>
    <property type="molecule type" value="Genomic_DNA"/>
</dbReference>
<organism evidence="1 2">
    <name type="scientific">Pseudolysinimonas kribbensis</name>
    <dbReference type="NCBI Taxonomy" id="433641"/>
    <lineage>
        <taxon>Bacteria</taxon>
        <taxon>Bacillati</taxon>
        <taxon>Actinomycetota</taxon>
        <taxon>Actinomycetes</taxon>
        <taxon>Micrococcales</taxon>
        <taxon>Microbacteriaceae</taxon>
        <taxon>Pseudolysinimonas</taxon>
    </lineage>
</organism>